<gene>
    <name evidence="3" type="primary">LOC108568763</name>
</gene>
<dbReference type="SUPFAM" id="SSF54695">
    <property type="entry name" value="POZ domain"/>
    <property type="match status" value="2"/>
</dbReference>
<dbReference type="CDD" id="cd14733">
    <property type="entry name" value="BACK"/>
    <property type="match status" value="1"/>
</dbReference>
<dbReference type="InterPro" id="IPR000210">
    <property type="entry name" value="BTB/POZ_dom"/>
</dbReference>
<dbReference type="Pfam" id="PF00651">
    <property type="entry name" value="BTB"/>
    <property type="match status" value="1"/>
</dbReference>
<sequence>MQNYAMAVRAFLGNWEISSFTLNNEVQSNDSGLEGVKFHLDDTGDVTWYIKEELKSIPLFSCETYELYNTSSGTSLVVILRFGAYAGHVLEFKCDQSTAEQLWIALRKGKPINKMTLICEGWCVLDCKRIADICTDDGTNRPFSLLQALEEGYFSDLTLTAANLKQFKVHRCILRLLGGGINWDTVAPPFNGLSEIVISTILHFLYSESLPNVLDEITAHEVIQLTSPYVCLKKLVDTCRMYLKNTALKQQIINLVNDMHTAIQQVIGHFSTQSRNFNPASLCYAIKQSIREGCVAASKLLLLCDLFTKRKNELTRSERHEIIIYAKSRLPIFVSQLLKFLQVFKCTFSAMTSLQRLEVCSYLVPEIEVILETISMIIIEIKKSLQKIIEDTPPHELLRPKMCVGAILGKTLSNVLHVREITKLRNIHEQISCTLELLLGKKQCFRSMTQQQKIRSVSRNLHQILEELPIFLIRIEEISKALDDRVEWKEFKFCFKVGTSKVSGILQKLVAHRETLQPVLLRVCEMVQREAFTQSLQILNLLCTASTSHMSNPQPSSSFNLAYVLNHPVPKLNLVESLCIPPISSASKLSKLCLELLTSEFGCDMEFEVVYNSSQSDQTLREHAQGVSTSADDERTIIRAHRVIVATRCDWFRRALLSGMREAIDKKIIIHDTNPFLFRVFLEYLYCGKIINPALNTDHLMELLLLSDRYELDSLKHICENTLKQSLDMENAIYYVSMADQFNAPVLKNASLVYISQNRDLAESEVFHELTTPLRTEIYNFMYRNTDRTAQSCSSSMEDLPAPDPVRLEQCIQQMRDILDISVSRERLIQVILAADYDLCRAMNYYYARAEEDE</sequence>
<name>A0ABM1NFC9_NICVS</name>
<dbReference type="SUPFAM" id="SSF109732">
    <property type="entry name" value="HBS1-like domain"/>
    <property type="match status" value="1"/>
</dbReference>
<feature type="domain" description="BTB" evidence="1">
    <location>
        <begin position="625"/>
        <end position="694"/>
    </location>
</feature>
<evidence type="ECO:0000259" key="1">
    <source>
        <dbReference type="PROSITE" id="PS50097"/>
    </source>
</evidence>
<dbReference type="Gene3D" id="3.30.710.10">
    <property type="entry name" value="Potassium Channel Kv1.1, Chain A"/>
    <property type="match status" value="2"/>
</dbReference>
<dbReference type="Proteomes" id="UP000695000">
    <property type="component" value="Unplaced"/>
</dbReference>
<dbReference type="SMART" id="SM00225">
    <property type="entry name" value="BTB"/>
    <property type="match status" value="2"/>
</dbReference>
<dbReference type="Gene3D" id="1.10.8.10">
    <property type="entry name" value="DNA helicase RuvA subunit, C-terminal domain"/>
    <property type="match status" value="1"/>
</dbReference>
<evidence type="ECO:0000313" key="3">
    <source>
        <dbReference type="RefSeq" id="XP_017785529.1"/>
    </source>
</evidence>
<keyword evidence="2" id="KW-1185">Reference proteome</keyword>
<dbReference type="PANTHER" id="PTHR24413">
    <property type="entry name" value="SPECKLE-TYPE POZ PROTEIN"/>
    <property type="match status" value="1"/>
</dbReference>
<dbReference type="RefSeq" id="XP_017785529.1">
    <property type="nucleotide sequence ID" value="XM_017930040.1"/>
</dbReference>
<dbReference type="PROSITE" id="PS50097">
    <property type="entry name" value="BTB"/>
    <property type="match status" value="1"/>
</dbReference>
<protein>
    <submittedName>
        <fullName evidence="3">Uncharacterized protein LOC108568763 isoform X1</fullName>
    </submittedName>
</protein>
<proteinExistence type="predicted"/>
<dbReference type="GeneID" id="108568763"/>
<reference evidence="3" key="1">
    <citation type="submission" date="2025-08" db="UniProtKB">
        <authorList>
            <consortium name="RefSeq"/>
        </authorList>
    </citation>
    <scope>IDENTIFICATION</scope>
    <source>
        <tissue evidence="3">Whole Larva</tissue>
    </source>
</reference>
<accession>A0ABM1NFC9</accession>
<evidence type="ECO:0000313" key="2">
    <source>
        <dbReference type="Proteomes" id="UP000695000"/>
    </source>
</evidence>
<organism evidence="2 3">
    <name type="scientific">Nicrophorus vespilloides</name>
    <name type="common">Boreal carrion beetle</name>
    <dbReference type="NCBI Taxonomy" id="110193"/>
    <lineage>
        <taxon>Eukaryota</taxon>
        <taxon>Metazoa</taxon>
        <taxon>Ecdysozoa</taxon>
        <taxon>Arthropoda</taxon>
        <taxon>Hexapoda</taxon>
        <taxon>Insecta</taxon>
        <taxon>Pterygota</taxon>
        <taxon>Neoptera</taxon>
        <taxon>Endopterygota</taxon>
        <taxon>Coleoptera</taxon>
        <taxon>Polyphaga</taxon>
        <taxon>Staphyliniformia</taxon>
        <taxon>Silphidae</taxon>
        <taxon>Nicrophorinae</taxon>
        <taxon>Nicrophorus</taxon>
    </lineage>
</organism>
<dbReference type="InterPro" id="IPR011333">
    <property type="entry name" value="SKP1/BTB/POZ_sf"/>
</dbReference>
<dbReference type="CDD" id="cd18186">
    <property type="entry name" value="BTB_POZ_ZBTB_KLHL-like"/>
    <property type="match status" value="2"/>
</dbReference>
<dbReference type="InterPro" id="IPR037189">
    <property type="entry name" value="HBS1-like_N_sf"/>
</dbReference>